<name>A0ACB5U426_CANBO</name>
<comment type="caution">
    <text evidence="1">The sequence shown here is derived from an EMBL/GenBank/DDBJ whole genome shotgun (WGS) entry which is preliminary data.</text>
</comment>
<evidence type="ECO:0000313" key="1">
    <source>
        <dbReference type="EMBL" id="GMF00868.1"/>
    </source>
</evidence>
<proteinExistence type="predicted"/>
<protein>
    <submittedName>
        <fullName evidence="1">Unnamed protein product</fullName>
    </submittedName>
</protein>
<keyword evidence="2" id="KW-1185">Reference proteome</keyword>
<accession>A0ACB5U426</accession>
<organism evidence="1 2">
    <name type="scientific">Candida boidinii</name>
    <name type="common">Yeast</name>
    <dbReference type="NCBI Taxonomy" id="5477"/>
    <lineage>
        <taxon>Eukaryota</taxon>
        <taxon>Fungi</taxon>
        <taxon>Dikarya</taxon>
        <taxon>Ascomycota</taxon>
        <taxon>Saccharomycotina</taxon>
        <taxon>Pichiomycetes</taxon>
        <taxon>Pichiales</taxon>
        <taxon>Pichiaceae</taxon>
        <taxon>Ogataea</taxon>
        <taxon>Ogataea/Candida clade</taxon>
    </lineage>
</organism>
<reference evidence="1" key="1">
    <citation type="submission" date="2023-04" db="EMBL/GenBank/DDBJ databases">
        <title>Candida boidinii NBRC 1967.</title>
        <authorList>
            <person name="Ichikawa N."/>
            <person name="Sato H."/>
            <person name="Tonouchi N."/>
        </authorList>
    </citation>
    <scope>NUCLEOTIDE SEQUENCE</scope>
    <source>
        <strain evidence="1">NBRC 1967</strain>
    </source>
</reference>
<evidence type="ECO:0000313" key="2">
    <source>
        <dbReference type="Proteomes" id="UP001165101"/>
    </source>
</evidence>
<gene>
    <name evidence="1" type="ORF">Cboi01_000567300</name>
</gene>
<sequence>MILQRKQQMKMKQKKNRNLVNRSKKPIKDSTESPKASTSFTEKQNVIFIQEFPSDVTAAATATAATEDRKPISQISKPVVESNGEAKDTKHDGDSTIESSPVEINQNDIEVKEDVKIEQIEESLEESIAKPKEEDSKSNNFDILNVNPDEGYSSDDMNLDDASGDDEADSSESSDSDSDSDSDSGDFESDSDSDDSDSDSDDDSNSISKDQDIEDEVNEDEGDNGPIRSTNEAVNEEAPELPEDYKIDLNTPLEYIGDITGLVEKSVLIKAASSGEFRVLKENSVLCFEDRTPLGPLFETFGKIESPVYRVKFNTLEKFNKLKDKKGFKKWKLKELKSNREIRKN</sequence>
<dbReference type="EMBL" id="BSXV01004609">
    <property type="protein sequence ID" value="GMF00868.1"/>
    <property type="molecule type" value="Genomic_DNA"/>
</dbReference>
<dbReference type="Proteomes" id="UP001165101">
    <property type="component" value="Unassembled WGS sequence"/>
</dbReference>